<dbReference type="GO" id="GO:0050660">
    <property type="term" value="F:flavin adenine dinucleotide binding"/>
    <property type="evidence" value="ECO:0007669"/>
    <property type="project" value="InterPro"/>
</dbReference>
<dbReference type="EMBL" id="BJHX01000001">
    <property type="protein sequence ID" value="GDY63853.1"/>
    <property type="molecule type" value="Genomic_DNA"/>
</dbReference>
<dbReference type="InterPro" id="IPR009075">
    <property type="entry name" value="AcylCo_DH/oxidase_C"/>
</dbReference>
<reference evidence="10 13" key="2">
    <citation type="submission" date="2019-04" db="EMBL/GenBank/DDBJ databases">
        <title>Draft genome sequences of Streptomyces avermitilis NBRC 14893.</title>
        <authorList>
            <person name="Komaki H."/>
            <person name="Tamura T."/>
            <person name="Hosoyama A."/>
        </authorList>
    </citation>
    <scope>NUCLEOTIDE SEQUENCE [LARGE SCALE GENOMIC DNA]</scope>
    <source>
        <strain evidence="10 13">NBRC 14893</strain>
    </source>
</reference>
<dbReference type="InterPro" id="IPR037069">
    <property type="entry name" value="AcylCoA_DH/ox_N_sf"/>
</dbReference>
<dbReference type="Proteomes" id="UP000299211">
    <property type="component" value="Unassembled WGS sequence"/>
</dbReference>
<dbReference type="InterPro" id="IPR009100">
    <property type="entry name" value="AcylCoA_DH/oxidase_NM_dom_sf"/>
</dbReference>
<dbReference type="FunFam" id="2.40.110.10:FF:000002">
    <property type="entry name" value="Acyl-CoA dehydrogenase fadE12"/>
    <property type="match status" value="1"/>
</dbReference>
<evidence type="ECO:0000313" key="11">
    <source>
        <dbReference type="EMBL" id="GDY76002.1"/>
    </source>
</evidence>
<dbReference type="InterPro" id="IPR013786">
    <property type="entry name" value="AcylCoA_DH/ox_N"/>
</dbReference>
<evidence type="ECO:0000256" key="1">
    <source>
        <dbReference type="ARBA" id="ARBA00001974"/>
    </source>
</evidence>
<keyword evidence="5 6" id="KW-0560">Oxidoreductase</keyword>
<keyword evidence="4 6" id="KW-0274">FAD</keyword>
<dbReference type="CDD" id="cd00567">
    <property type="entry name" value="ACAD"/>
    <property type="match status" value="1"/>
</dbReference>
<evidence type="ECO:0000256" key="5">
    <source>
        <dbReference type="ARBA" id="ARBA00023002"/>
    </source>
</evidence>
<dbReference type="Gene3D" id="1.10.540.10">
    <property type="entry name" value="Acyl-CoA dehydrogenase/oxidase, N-terminal domain"/>
    <property type="match status" value="1"/>
</dbReference>
<gene>
    <name evidence="10" type="ORF">SAV14893_032460</name>
    <name evidence="11" type="ORF">SAV31267_054870</name>
</gene>
<evidence type="ECO:0000256" key="2">
    <source>
        <dbReference type="ARBA" id="ARBA00009347"/>
    </source>
</evidence>
<dbReference type="FunFam" id="1.20.140.10:FF:000012">
    <property type="entry name" value="Acyl-CoA dehydrogenase fadE12"/>
    <property type="match status" value="1"/>
</dbReference>
<comment type="cofactor">
    <cofactor evidence="1 6">
        <name>FAD</name>
        <dbReference type="ChEBI" id="CHEBI:57692"/>
    </cofactor>
</comment>
<organism evidence="11 12">
    <name type="scientific">Streptomyces avermitilis</name>
    <dbReference type="NCBI Taxonomy" id="33903"/>
    <lineage>
        <taxon>Bacteria</taxon>
        <taxon>Bacillati</taxon>
        <taxon>Actinomycetota</taxon>
        <taxon>Actinomycetes</taxon>
        <taxon>Kitasatosporales</taxon>
        <taxon>Streptomycetaceae</taxon>
        <taxon>Streptomyces</taxon>
    </lineage>
</organism>
<dbReference type="PANTHER" id="PTHR48083:SF1">
    <property type="entry name" value="DEHYDROGENASE, PUTATIVE (AFU_ORTHOLOGUE AFUA_7G06510)-RELATED"/>
    <property type="match status" value="1"/>
</dbReference>
<dbReference type="Pfam" id="PF02771">
    <property type="entry name" value="Acyl-CoA_dh_N"/>
    <property type="match status" value="1"/>
</dbReference>
<evidence type="ECO:0000313" key="13">
    <source>
        <dbReference type="Proteomes" id="UP000302139"/>
    </source>
</evidence>
<dbReference type="PIRSF" id="PIRSF016578">
    <property type="entry name" value="HsaA"/>
    <property type="match status" value="1"/>
</dbReference>
<name>A0A4D4MUZ7_STRAX</name>
<dbReference type="InterPro" id="IPR050741">
    <property type="entry name" value="Acyl-CoA_dehydrogenase"/>
</dbReference>
<protein>
    <submittedName>
        <fullName evidence="11">Acyl-CoA dehydrogenase</fullName>
    </submittedName>
</protein>
<dbReference type="Pfam" id="PF02770">
    <property type="entry name" value="Acyl-CoA_dh_M"/>
    <property type="match status" value="1"/>
</dbReference>
<evidence type="ECO:0000259" key="9">
    <source>
        <dbReference type="Pfam" id="PF02771"/>
    </source>
</evidence>
<dbReference type="PANTHER" id="PTHR48083">
    <property type="entry name" value="MEDIUM-CHAIN SPECIFIC ACYL-COA DEHYDROGENASE, MITOCHONDRIAL-RELATED"/>
    <property type="match status" value="1"/>
</dbReference>
<dbReference type="GeneID" id="41540934"/>
<dbReference type="Gene3D" id="1.20.140.10">
    <property type="entry name" value="Butyryl-CoA Dehydrogenase, subunit A, domain 3"/>
    <property type="match status" value="1"/>
</dbReference>
<dbReference type="InterPro" id="IPR046373">
    <property type="entry name" value="Acyl-CoA_Oxase/DH_mid-dom_sf"/>
</dbReference>
<dbReference type="InterPro" id="IPR006091">
    <property type="entry name" value="Acyl-CoA_Oxase/DH_mid-dom"/>
</dbReference>
<evidence type="ECO:0000313" key="10">
    <source>
        <dbReference type="EMBL" id="GDY63853.1"/>
    </source>
</evidence>
<evidence type="ECO:0000256" key="6">
    <source>
        <dbReference type="RuleBase" id="RU362125"/>
    </source>
</evidence>
<dbReference type="GO" id="GO:0005737">
    <property type="term" value="C:cytoplasm"/>
    <property type="evidence" value="ECO:0007669"/>
    <property type="project" value="TreeGrafter"/>
</dbReference>
<proteinExistence type="inferred from homology"/>
<dbReference type="RefSeq" id="WP_010985296.1">
    <property type="nucleotide sequence ID" value="NZ_BAABTN010000018.1"/>
</dbReference>
<dbReference type="GO" id="GO:0003995">
    <property type="term" value="F:acyl-CoA dehydrogenase activity"/>
    <property type="evidence" value="ECO:0007669"/>
    <property type="project" value="TreeGrafter"/>
</dbReference>
<feature type="domain" description="Acyl-CoA dehydrogenase/oxidase C-terminal" evidence="7">
    <location>
        <begin position="231"/>
        <end position="373"/>
    </location>
</feature>
<sequence>MTRVIETEEHQALRSAVAALGKRYGREYLTRVVAEGDYPDELWSETAKLGYLGVNLPEAYGGGGGGIAELSIVLEELGAAGCPLLMLVVSPAICGTVIARFGTEAQKQQWLPGFADGSRSMAFGITEPDAGSNSHRITTTARRDGTDWILSGRKVFISGVDIADATLVVGRTEDARTGRLKPCLFIVPRDTDGFGRRPIDMELHGAEKQFELTLDDVRLPADALVGDEDAGLLQLFAGLNPERVMTAAFAIGMGRFALSRAVEYARDRSVWKQPIGAHQAIAHPLAQAHIDLELARLMMQKAAHLYDSGDDVAAGEAANMAKYAAGEACVKAVDQAVHTLGGNGLTREFGLASLITASRVARIAPVSREMILNYVSHQTLGLPKSY</sequence>
<reference evidence="11 12" key="1">
    <citation type="submission" date="2019-04" db="EMBL/GenBank/DDBJ databases">
        <title>Draft genome sequences of Streptomyces avermitilis ATCC 31267.</title>
        <authorList>
            <person name="Komaki H."/>
            <person name="Tamura T."/>
            <person name="Hosoyama A."/>
        </authorList>
    </citation>
    <scope>NUCLEOTIDE SEQUENCE [LARGE SCALE GENOMIC DNA]</scope>
    <source>
        <strain evidence="11 12">ATCC 31267</strain>
    </source>
</reference>
<dbReference type="Pfam" id="PF00441">
    <property type="entry name" value="Acyl-CoA_dh_1"/>
    <property type="match status" value="1"/>
</dbReference>
<dbReference type="InterPro" id="IPR036250">
    <property type="entry name" value="AcylCo_DH-like_C"/>
</dbReference>
<evidence type="ECO:0000259" key="8">
    <source>
        <dbReference type="Pfam" id="PF02770"/>
    </source>
</evidence>
<accession>A0A4D4MUZ7</accession>
<dbReference type="Proteomes" id="UP000302139">
    <property type="component" value="Unassembled WGS sequence"/>
</dbReference>
<feature type="domain" description="Acyl-CoA oxidase/dehydrogenase middle" evidence="8">
    <location>
        <begin position="122"/>
        <end position="217"/>
    </location>
</feature>
<dbReference type="AlphaFoldDB" id="A0A4D4MUZ7"/>
<dbReference type="OMA" id="MMQKAAT"/>
<dbReference type="EMBL" id="BJHY01000001">
    <property type="protein sequence ID" value="GDY76002.1"/>
    <property type="molecule type" value="Genomic_DNA"/>
</dbReference>
<evidence type="ECO:0000256" key="4">
    <source>
        <dbReference type="ARBA" id="ARBA00022827"/>
    </source>
</evidence>
<dbReference type="STRING" id="33903.AQJ43_05390"/>
<dbReference type="SUPFAM" id="SSF47203">
    <property type="entry name" value="Acyl-CoA dehydrogenase C-terminal domain-like"/>
    <property type="match status" value="1"/>
</dbReference>
<comment type="caution">
    <text evidence="11">The sequence shown here is derived from an EMBL/GenBank/DDBJ whole genome shotgun (WGS) entry which is preliminary data.</text>
</comment>
<dbReference type="Gene3D" id="2.40.110.10">
    <property type="entry name" value="Butyryl-CoA Dehydrogenase, subunit A, domain 2"/>
    <property type="match status" value="1"/>
</dbReference>
<dbReference type="GO" id="GO:0033539">
    <property type="term" value="P:fatty acid beta-oxidation using acyl-CoA dehydrogenase"/>
    <property type="evidence" value="ECO:0007669"/>
    <property type="project" value="TreeGrafter"/>
</dbReference>
<feature type="domain" description="Acyl-CoA dehydrogenase/oxidase N-terminal" evidence="9">
    <location>
        <begin position="7"/>
        <end position="117"/>
    </location>
</feature>
<comment type="similarity">
    <text evidence="2 6">Belongs to the acyl-CoA dehydrogenase family.</text>
</comment>
<evidence type="ECO:0000259" key="7">
    <source>
        <dbReference type="Pfam" id="PF00441"/>
    </source>
</evidence>
<evidence type="ECO:0000256" key="3">
    <source>
        <dbReference type="ARBA" id="ARBA00022630"/>
    </source>
</evidence>
<keyword evidence="3 6" id="KW-0285">Flavoprotein</keyword>
<evidence type="ECO:0000313" key="12">
    <source>
        <dbReference type="Proteomes" id="UP000299211"/>
    </source>
</evidence>
<dbReference type="SUPFAM" id="SSF56645">
    <property type="entry name" value="Acyl-CoA dehydrogenase NM domain-like"/>
    <property type="match status" value="1"/>
</dbReference>